<evidence type="ECO:0000313" key="7">
    <source>
        <dbReference type="EMBL" id="CAJ1956467.1"/>
    </source>
</evidence>
<dbReference type="GO" id="GO:0005737">
    <property type="term" value="C:cytoplasm"/>
    <property type="evidence" value="ECO:0007669"/>
    <property type="project" value="TreeGrafter"/>
</dbReference>
<evidence type="ECO:0000256" key="4">
    <source>
        <dbReference type="SAM" id="MobiDB-lite"/>
    </source>
</evidence>
<dbReference type="CDD" id="cd02961">
    <property type="entry name" value="PDI_a_family"/>
    <property type="match status" value="1"/>
</dbReference>
<dbReference type="Gene3D" id="3.40.50.620">
    <property type="entry name" value="HUPs"/>
    <property type="match status" value="1"/>
</dbReference>
<comment type="caution">
    <text evidence="7">The sequence shown here is derived from an EMBL/GenBank/DDBJ whole genome shotgun (WGS) entry which is preliminary data.</text>
</comment>
<reference evidence="7" key="1">
    <citation type="submission" date="2023-08" db="EMBL/GenBank/DDBJ databases">
        <authorList>
            <person name="Audoor S."/>
            <person name="Bilcke G."/>
        </authorList>
    </citation>
    <scope>NUCLEOTIDE SEQUENCE</scope>
</reference>
<keyword evidence="5" id="KW-1133">Transmembrane helix</keyword>
<dbReference type="PANTHER" id="PTHR46509:SF1">
    <property type="entry name" value="PHOSPHOADENOSINE PHOSPHOSULFATE REDUCTASE"/>
    <property type="match status" value="1"/>
</dbReference>
<dbReference type="PROSITE" id="PS51352">
    <property type="entry name" value="THIOREDOXIN_2"/>
    <property type="match status" value="1"/>
</dbReference>
<feature type="compositionally biased region" description="Basic and acidic residues" evidence="4">
    <location>
        <begin position="446"/>
        <end position="455"/>
    </location>
</feature>
<dbReference type="Pfam" id="PF01507">
    <property type="entry name" value="PAPS_reduct"/>
    <property type="match status" value="1"/>
</dbReference>
<dbReference type="Proteomes" id="UP001295423">
    <property type="component" value="Unassembled WGS sequence"/>
</dbReference>
<accession>A0AAD2FYF4</accession>
<dbReference type="InterPro" id="IPR002500">
    <property type="entry name" value="PAPS_reduct_dom"/>
</dbReference>
<dbReference type="InterPro" id="IPR036249">
    <property type="entry name" value="Thioredoxin-like_sf"/>
</dbReference>
<organism evidence="7 8">
    <name type="scientific">Cylindrotheca closterium</name>
    <dbReference type="NCBI Taxonomy" id="2856"/>
    <lineage>
        <taxon>Eukaryota</taxon>
        <taxon>Sar</taxon>
        <taxon>Stramenopiles</taxon>
        <taxon>Ochrophyta</taxon>
        <taxon>Bacillariophyta</taxon>
        <taxon>Bacillariophyceae</taxon>
        <taxon>Bacillariophycidae</taxon>
        <taxon>Bacillariales</taxon>
        <taxon>Bacillariaceae</taxon>
        <taxon>Cylindrotheca</taxon>
    </lineage>
</organism>
<feature type="transmembrane region" description="Helical" evidence="5">
    <location>
        <begin position="12"/>
        <end position="32"/>
    </location>
</feature>
<evidence type="ECO:0000256" key="3">
    <source>
        <dbReference type="ARBA" id="ARBA00024327"/>
    </source>
</evidence>
<evidence type="ECO:0000256" key="2">
    <source>
        <dbReference type="ARBA" id="ARBA00023002"/>
    </source>
</evidence>
<dbReference type="PANTHER" id="PTHR46509">
    <property type="entry name" value="PHOSPHOADENOSINE PHOSPHOSULFATE REDUCTASE"/>
    <property type="match status" value="1"/>
</dbReference>
<name>A0AAD2FYF4_9STRA</name>
<sequence>MKRKKQPKQTIKIGSGSLIVVLLVLLVVFLLIGERQWFQSSSSQTYNSSKVVKRVNVTRLNEEYQTVDDILQWICMKVKSKELKIVDLTNWGPSSLVILHKLEQLQRIQGCPTIPVVTIDTLHLFPESYTFLESKKKIMGQNLLIVKPKKYETAKGFDNHYGINLAVEHPQQYAYWSKVEPMYRAFNALKADAWITGRRRSQGGERTNLQAFELDSNNNKNKNNKIKRLKINPLVDWTYEQVWEYIRDNDIPYNPLYDQGYKSLGDVRTTNKVDEQENERAGRFQGMNQTECGIHNLAMLSSSAEEEMKPIEVQTYMELARDTLDRVVLNEETNQYRNGRDNVFVVFYHPQCGHCQRFEPAFFQLANEMYEAPESALLHKTIATRFNIGRYHTPNAKLKAVGMEVQGTPAIFLVKHKPTRHAVEYKGPRNRLPILLWLRKELGGKDEHDGEELSRKNSTSTTDEQDDQDFQKKTKHKHR</sequence>
<evidence type="ECO:0000256" key="1">
    <source>
        <dbReference type="ARBA" id="ARBA00009732"/>
    </source>
</evidence>
<dbReference type="EMBL" id="CAKOGP040001914">
    <property type="protein sequence ID" value="CAJ1956467.1"/>
    <property type="molecule type" value="Genomic_DNA"/>
</dbReference>
<dbReference type="NCBIfam" id="TIGR00434">
    <property type="entry name" value="cysH"/>
    <property type="match status" value="1"/>
</dbReference>
<proteinExistence type="inferred from homology"/>
<dbReference type="GO" id="GO:0004604">
    <property type="term" value="F:phosphoadenylyl-sulfate reductase (thioredoxin) activity"/>
    <property type="evidence" value="ECO:0007669"/>
    <property type="project" value="InterPro"/>
</dbReference>
<feature type="region of interest" description="Disordered" evidence="4">
    <location>
        <begin position="446"/>
        <end position="479"/>
    </location>
</feature>
<dbReference type="InterPro" id="IPR004511">
    <property type="entry name" value="PAPS/APS_Rdtase"/>
</dbReference>
<keyword evidence="2" id="KW-0560">Oxidoreductase</keyword>
<comment type="similarity">
    <text evidence="1">Belongs to the PAPS reductase family. CysH subfamily.</text>
</comment>
<dbReference type="InterPro" id="IPR013766">
    <property type="entry name" value="Thioredoxin_domain"/>
</dbReference>
<evidence type="ECO:0000313" key="8">
    <source>
        <dbReference type="Proteomes" id="UP001295423"/>
    </source>
</evidence>
<dbReference type="GO" id="GO:0019379">
    <property type="term" value="P:sulfate assimilation, phosphoadenylyl sulfate reduction by phosphoadenylyl-sulfate reductase (thioredoxin)"/>
    <property type="evidence" value="ECO:0007669"/>
    <property type="project" value="InterPro"/>
</dbReference>
<dbReference type="InterPro" id="IPR014729">
    <property type="entry name" value="Rossmann-like_a/b/a_fold"/>
</dbReference>
<dbReference type="CDD" id="cd23945">
    <property type="entry name" value="PAPS_reductase"/>
    <property type="match status" value="1"/>
</dbReference>
<dbReference type="SUPFAM" id="SSF52402">
    <property type="entry name" value="Adenine nucleotide alpha hydrolases-like"/>
    <property type="match status" value="1"/>
</dbReference>
<dbReference type="AlphaFoldDB" id="A0AAD2FYF4"/>
<evidence type="ECO:0000256" key="5">
    <source>
        <dbReference type="SAM" id="Phobius"/>
    </source>
</evidence>
<protein>
    <recommendedName>
        <fullName evidence="6">Thioredoxin domain-containing protein</fullName>
    </recommendedName>
</protein>
<keyword evidence="5" id="KW-0472">Membrane</keyword>
<gene>
    <name evidence="7" type="ORF">CYCCA115_LOCUS16248</name>
</gene>
<comment type="pathway">
    <text evidence="3">Sulfur metabolism; hydrogen sulfide biosynthesis; sulfite from sulfate.</text>
</comment>
<dbReference type="SUPFAM" id="SSF52833">
    <property type="entry name" value="Thioredoxin-like"/>
    <property type="match status" value="1"/>
</dbReference>
<keyword evidence="5" id="KW-0812">Transmembrane</keyword>
<evidence type="ECO:0000259" key="6">
    <source>
        <dbReference type="PROSITE" id="PS51352"/>
    </source>
</evidence>
<dbReference type="Pfam" id="PF00085">
    <property type="entry name" value="Thioredoxin"/>
    <property type="match status" value="1"/>
</dbReference>
<dbReference type="Gene3D" id="3.40.30.10">
    <property type="entry name" value="Glutaredoxin"/>
    <property type="match status" value="1"/>
</dbReference>
<feature type="domain" description="Thioredoxin" evidence="6">
    <location>
        <begin position="297"/>
        <end position="443"/>
    </location>
</feature>
<keyword evidence="8" id="KW-1185">Reference proteome</keyword>
<dbReference type="HAMAP" id="MF_00063">
    <property type="entry name" value="CysH"/>
    <property type="match status" value="1"/>
</dbReference>
<dbReference type="NCBIfam" id="NF002537">
    <property type="entry name" value="PRK02090.1"/>
    <property type="match status" value="1"/>
</dbReference>